<sequence length="104" mass="11989">MEVDIRSTYSIVSEHTFDSLKLKKEIMPINIIFRTYDKRILPDVAFLQVTIAYQQKEFSAGVYIVDANLDSICGREWVFQAGINLVNVNEIEAKDRESSNRTNN</sequence>
<evidence type="ECO:0000313" key="2">
    <source>
        <dbReference type="Proteomes" id="UP001458880"/>
    </source>
</evidence>
<protein>
    <submittedName>
        <fullName evidence="1">Uncharacterized protein</fullName>
    </submittedName>
</protein>
<comment type="caution">
    <text evidence="1">The sequence shown here is derived from an EMBL/GenBank/DDBJ whole genome shotgun (WGS) entry which is preliminary data.</text>
</comment>
<proteinExistence type="predicted"/>
<dbReference type="EMBL" id="JASPKY010000035">
    <property type="protein sequence ID" value="KAK9746990.1"/>
    <property type="molecule type" value="Genomic_DNA"/>
</dbReference>
<organism evidence="1 2">
    <name type="scientific">Popillia japonica</name>
    <name type="common">Japanese beetle</name>
    <dbReference type="NCBI Taxonomy" id="7064"/>
    <lineage>
        <taxon>Eukaryota</taxon>
        <taxon>Metazoa</taxon>
        <taxon>Ecdysozoa</taxon>
        <taxon>Arthropoda</taxon>
        <taxon>Hexapoda</taxon>
        <taxon>Insecta</taxon>
        <taxon>Pterygota</taxon>
        <taxon>Neoptera</taxon>
        <taxon>Endopterygota</taxon>
        <taxon>Coleoptera</taxon>
        <taxon>Polyphaga</taxon>
        <taxon>Scarabaeiformia</taxon>
        <taxon>Scarabaeidae</taxon>
        <taxon>Rutelinae</taxon>
        <taxon>Popillia</taxon>
    </lineage>
</organism>
<evidence type="ECO:0000313" key="1">
    <source>
        <dbReference type="EMBL" id="KAK9746990.1"/>
    </source>
</evidence>
<dbReference type="AlphaFoldDB" id="A0AAW1MLU5"/>
<reference evidence="1 2" key="1">
    <citation type="journal article" date="2024" name="BMC Genomics">
        <title>De novo assembly and annotation of Popillia japonica's genome with initial clues to its potential as an invasive pest.</title>
        <authorList>
            <person name="Cucini C."/>
            <person name="Boschi S."/>
            <person name="Funari R."/>
            <person name="Cardaioli E."/>
            <person name="Iannotti N."/>
            <person name="Marturano G."/>
            <person name="Paoli F."/>
            <person name="Bruttini M."/>
            <person name="Carapelli A."/>
            <person name="Frati F."/>
            <person name="Nardi F."/>
        </authorList>
    </citation>
    <scope>NUCLEOTIDE SEQUENCE [LARGE SCALE GENOMIC DNA]</scope>
    <source>
        <strain evidence="1">DMR45628</strain>
    </source>
</reference>
<keyword evidence="2" id="KW-1185">Reference proteome</keyword>
<name>A0AAW1MLU5_POPJA</name>
<accession>A0AAW1MLU5</accession>
<dbReference type="Proteomes" id="UP001458880">
    <property type="component" value="Unassembled WGS sequence"/>
</dbReference>
<gene>
    <name evidence="1" type="ORF">QE152_g5645</name>
</gene>